<feature type="region of interest" description="Disordered" evidence="1">
    <location>
        <begin position="157"/>
        <end position="182"/>
    </location>
</feature>
<name>A0ABU6RTV2_9FABA</name>
<feature type="compositionally biased region" description="Acidic residues" evidence="1">
    <location>
        <begin position="173"/>
        <end position="182"/>
    </location>
</feature>
<reference evidence="2 3" key="1">
    <citation type="journal article" date="2023" name="Plants (Basel)">
        <title>Bridging the Gap: Combining Genomics and Transcriptomics Approaches to Understand Stylosanthes scabra, an Orphan Legume from the Brazilian Caatinga.</title>
        <authorList>
            <person name="Ferreira-Neto J.R.C."/>
            <person name="da Silva M.D."/>
            <person name="Binneck E."/>
            <person name="de Melo N.F."/>
            <person name="da Silva R.H."/>
            <person name="de Melo A.L.T.M."/>
            <person name="Pandolfi V."/>
            <person name="Bustamante F.O."/>
            <person name="Brasileiro-Vidal A.C."/>
            <person name="Benko-Iseppon A.M."/>
        </authorList>
    </citation>
    <scope>NUCLEOTIDE SEQUENCE [LARGE SCALE GENOMIC DNA]</scope>
    <source>
        <tissue evidence="2">Leaves</tissue>
    </source>
</reference>
<comment type="caution">
    <text evidence="2">The sequence shown here is derived from an EMBL/GenBank/DDBJ whole genome shotgun (WGS) entry which is preliminary data.</text>
</comment>
<protein>
    <submittedName>
        <fullName evidence="2">Uncharacterized protein</fullName>
    </submittedName>
</protein>
<dbReference type="Proteomes" id="UP001341840">
    <property type="component" value="Unassembled WGS sequence"/>
</dbReference>
<organism evidence="2 3">
    <name type="scientific">Stylosanthes scabra</name>
    <dbReference type="NCBI Taxonomy" id="79078"/>
    <lineage>
        <taxon>Eukaryota</taxon>
        <taxon>Viridiplantae</taxon>
        <taxon>Streptophyta</taxon>
        <taxon>Embryophyta</taxon>
        <taxon>Tracheophyta</taxon>
        <taxon>Spermatophyta</taxon>
        <taxon>Magnoliopsida</taxon>
        <taxon>eudicotyledons</taxon>
        <taxon>Gunneridae</taxon>
        <taxon>Pentapetalae</taxon>
        <taxon>rosids</taxon>
        <taxon>fabids</taxon>
        <taxon>Fabales</taxon>
        <taxon>Fabaceae</taxon>
        <taxon>Papilionoideae</taxon>
        <taxon>50 kb inversion clade</taxon>
        <taxon>dalbergioids sensu lato</taxon>
        <taxon>Dalbergieae</taxon>
        <taxon>Pterocarpus clade</taxon>
        <taxon>Stylosanthes</taxon>
    </lineage>
</organism>
<keyword evidence="3" id="KW-1185">Reference proteome</keyword>
<proteinExistence type="predicted"/>
<sequence length="182" mass="20922">MDEVLQVIGKEGATWWDNPRNPIIRARPKKKILNKEEWMWLKLIVCNIIPTKHETSGESISLPSVMNYTMNADPTESKNQLLPYPMFITKWAQQADVPRYSGDEILKIPKSQQFFPFEKWIGDDEEAAPPTPPEQLMLRLHPELDTSGLEQIFSLKVSQAQHEQATETPEVTGGDEEEDDEF</sequence>
<evidence type="ECO:0000313" key="3">
    <source>
        <dbReference type="Proteomes" id="UP001341840"/>
    </source>
</evidence>
<evidence type="ECO:0000256" key="1">
    <source>
        <dbReference type="SAM" id="MobiDB-lite"/>
    </source>
</evidence>
<accession>A0ABU6RTV2</accession>
<evidence type="ECO:0000313" key="2">
    <source>
        <dbReference type="EMBL" id="MED6127279.1"/>
    </source>
</evidence>
<dbReference type="EMBL" id="JASCZI010031699">
    <property type="protein sequence ID" value="MED6127279.1"/>
    <property type="molecule type" value="Genomic_DNA"/>
</dbReference>
<gene>
    <name evidence="2" type="ORF">PIB30_086615</name>
</gene>